<organism evidence="1 2">
    <name type="scientific">Imbroritus primus</name>
    <dbReference type="NCBI Taxonomy" id="3058603"/>
    <lineage>
        <taxon>Bacteria</taxon>
        <taxon>Pseudomonadati</taxon>
        <taxon>Pseudomonadota</taxon>
        <taxon>Betaproteobacteria</taxon>
        <taxon>Burkholderiales</taxon>
        <taxon>Burkholderiaceae</taxon>
        <taxon>Imbroritus</taxon>
    </lineage>
</organism>
<dbReference type="EMBL" id="AKCV02000015">
    <property type="protein sequence ID" value="TMS58153.1"/>
    <property type="molecule type" value="Genomic_DNA"/>
</dbReference>
<accession>A0ACD3SPP6</accession>
<protein>
    <submittedName>
        <fullName evidence="1">Nuclear transport factor 2 family protein</fullName>
    </submittedName>
</protein>
<sequence>MSTTPHTSAVDLLQAFGDAFNRHDLDAIMSMMTDDCVFTAAGGPSPAGTRFEGQAAVRAAFAQVIATFPDVQWKNGRHFAAGDRGLSEWTFSAARPDGSRIEANGCDVFTLRDGKIAIKEAYRKDCPPVPAA</sequence>
<keyword evidence="2" id="KW-1185">Reference proteome</keyword>
<proteinExistence type="predicted"/>
<dbReference type="Proteomes" id="UP000004277">
    <property type="component" value="Unassembled WGS sequence"/>
</dbReference>
<reference evidence="1" key="1">
    <citation type="submission" date="2019-05" db="EMBL/GenBank/DDBJ databases">
        <title>Revised genome assembly of Burkholderiaceae (previously Ralstonia) sp. PBA.</title>
        <authorList>
            <person name="Gan H.M."/>
        </authorList>
    </citation>
    <scope>NUCLEOTIDE SEQUENCE</scope>
    <source>
        <strain evidence="1">PBA</strain>
    </source>
</reference>
<evidence type="ECO:0000313" key="2">
    <source>
        <dbReference type="Proteomes" id="UP000004277"/>
    </source>
</evidence>
<gene>
    <name evidence="1" type="ORF">MW7_005180</name>
</gene>
<evidence type="ECO:0000313" key="1">
    <source>
        <dbReference type="EMBL" id="TMS58153.1"/>
    </source>
</evidence>
<comment type="caution">
    <text evidence="1">The sequence shown here is derived from an EMBL/GenBank/DDBJ whole genome shotgun (WGS) entry which is preliminary data.</text>
</comment>
<name>A0ACD3SPP6_9BURK</name>